<accession>A0ABQ7HYJ8</accession>
<keyword evidence="3 4" id="KW-0539">Nucleus</keyword>
<dbReference type="SUPFAM" id="SSF47762">
    <property type="entry name" value="PAH2 domain"/>
    <property type="match status" value="3"/>
</dbReference>
<dbReference type="InterPro" id="IPR013194">
    <property type="entry name" value="HDAC_interact_dom"/>
</dbReference>
<keyword evidence="2" id="KW-0678">Repressor</keyword>
<evidence type="ECO:0000256" key="3">
    <source>
        <dbReference type="ARBA" id="ARBA00023242"/>
    </source>
</evidence>
<keyword evidence="8" id="KW-1185">Reference proteome</keyword>
<proteinExistence type="predicted"/>
<dbReference type="Gene3D" id="1.20.1160.11">
    <property type="entry name" value="Paired amphipathic helix"/>
    <property type="match status" value="3"/>
</dbReference>
<feature type="region of interest" description="Disordered" evidence="5">
    <location>
        <begin position="15"/>
        <end position="34"/>
    </location>
</feature>
<evidence type="ECO:0000256" key="2">
    <source>
        <dbReference type="ARBA" id="ARBA00022491"/>
    </source>
</evidence>
<evidence type="ECO:0000313" key="7">
    <source>
        <dbReference type="EMBL" id="KAF7683264.1"/>
    </source>
</evidence>
<comment type="subcellular location">
    <subcellularLocation>
        <location evidence="1 4">Nucleus</location>
    </subcellularLocation>
</comment>
<dbReference type="Pfam" id="PF02671">
    <property type="entry name" value="PAH"/>
    <property type="match status" value="2"/>
</dbReference>
<evidence type="ECO:0000259" key="6">
    <source>
        <dbReference type="SMART" id="SM00761"/>
    </source>
</evidence>
<dbReference type="EMBL" id="SBIQ01000107">
    <property type="protein sequence ID" value="KAF7683264.1"/>
    <property type="molecule type" value="Genomic_DNA"/>
</dbReference>
<evidence type="ECO:0000256" key="5">
    <source>
        <dbReference type="SAM" id="MobiDB-lite"/>
    </source>
</evidence>
<comment type="caution">
    <text evidence="7">The sequence shown here is derived from an EMBL/GenBank/DDBJ whole genome shotgun (WGS) entry which is preliminary data.</text>
</comment>
<dbReference type="Pfam" id="PF16879">
    <property type="entry name" value="Sin3a_C"/>
    <property type="match status" value="1"/>
</dbReference>
<dbReference type="InterPro" id="IPR031693">
    <property type="entry name" value="Sin3_C"/>
</dbReference>
<evidence type="ECO:0000256" key="4">
    <source>
        <dbReference type="PROSITE-ProRule" id="PRU00810"/>
    </source>
</evidence>
<dbReference type="Pfam" id="PF08295">
    <property type="entry name" value="Sin3_corepress"/>
    <property type="match status" value="1"/>
</dbReference>
<dbReference type="PROSITE" id="PS51477">
    <property type="entry name" value="PAH"/>
    <property type="match status" value="2"/>
</dbReference>
<organism evidence="7 8">
    <name type="scientific">Astathelohania contejeani</name>
    <dbReference type="NCBI Taxonomy" id="164912"/>
    <lineage>
        <taxon>Eukaryota</taxon>
        <taxon>Fungi</taxon>
        <taxon>Fungi incertae sedis</taxon>
        <taxon>Microsporidia</taxon>
        <taxon>Astathelohaniidae</taxon>
        <taxon>Astathelohania</taxon>
    </lineage>
</organism>
<sequence length="832" mass="96881">MANEEEHKKIEECVLESGSALRSPQNQDKEEPDVHKRLLYPTEHPLGKMRYNPHGSRRPIDEISGRDSFAAPRRNFNDLEFSEALQYLYMVKEEFHSDPLIYDNFLDIMKDYKHGKMNASGVVKAITALFSSKPHLIRQFNEFLPKEARSEPRIEQRVETRIEQRIEPRNELRMDQRIVEEQNYLPRRGPPSFVRNNRTIPQPTIKAETPEDYQRQKMASNYIQKVKTRLLHRPESYRAFIDVIRSHQSAKMPIDKVLSKLKVILWEYPDLIEEFREFMPKKPVEPVENLNTREENEILSKIKIRLKELNCYNDFLKCINLYNQNLIGGREFVYIVKPLIRNEEYLESLCQYIGYKQAEIPPHSLTNIMQYKRVGSYRILPEKYQECEGWDALSQEVLNRVCVGCPTYSSETGNFVSLKRSCFEETMFRIEDERYESELLIGRAESLIMALELVYSKIKNSGVSEVAMSEIDMPAALVDETLRCIYSERAGDILEGLLFKPQIAIPVVLKRLYQASKKWREEMRDKCKIWREVTLKNHYRALDMAGICFRSSEKRILSNKSFAKEAEKGIHISVKDKIIFDDVLKIYEWFNTSNEDSKEVELLLVDIISVLKSGEWTMYLGITGYSLFRAILMAYERLCDLKANLVDERLNPVAVEMNLVENVKSGGRYFDILLLIQDFLEHEIDAGVFEDKLRFLSNCRGYKLCNIDKIVFKISAFANKIVDSKNIKDFIEHACDASRTQAEDLQGESAIFKLVKSGENINIELCQVAECDSEGDESLVKTPVFLMRTKKKECISIFVKRGAQCKIGGKGFKYIENTEDFCIRKGLSRENK</sequence>
<dbReference type="SMART" id="SM00761">
    <property type="entry name" value="HDAC_interact"/>
    <property type="match status" value="1"/>
</dbReference>
<feature type="domain" description="Histone deacetylase interacting" evidence="6">
    <location>
        <begin position="370"/>
        <end position="468"/>
    </location>
</feature>
<dbReference type="InterPro" id="IPR039774">
    <property type="entry name" value="Sin3-like"/>
</dbReference>
<gene>
    <name evidence="7" type="primary">Sin3b</name>
    <name evidence="7" type="ORF">TCON_1521</name>
</gene>
<evidence type="ECO:0000256" key="1">
    <source>
        <dbReference type="ARBA" id="ARBA00004123"/>
    </source>
</evidence>
<protein>
    <submittedName>
        <fullName evidence="7">Paired amphipathic helix protein Sin3b</fullName>
    </submittedName>
</protein>
<reference evidence="7 8" key="1">
    <citation type="submission" date="2019-01" db="EMBL/GenBank/DDBJ databases">
        <title>Genomes sequencing and comparative genomics of infectious freshwater microsporidia, Cucumispora dikerogammari and Thelohania contejeani.</title>
        <authorList>
            <person name="Cormier A."/>
            <person name="Giraud I."/>
            <person name="Wattier R."/>
            <person name="Teixeira M."/>
            <person name="Grandjean F."/>
            <person name="Rigaud T."/>
            <person name="Cordaux R."/>
        </authorList>
    </citation>
    <scope>NUCLEOTIDE SEQUENCE [LARGE SCALE GENOMIC DNA]</scope>
    <source>
        <strain evidence="7">T1</strain>
        <tissue evidence="7">Spores</tissue>
    </source>
</reference>
<dbReference type="PANTHER" id="PTHR12346:SF0">
    <property type="entry name" value="SIN3A, ISOFORM G"/>
    <property type="match status" value="1"/>
</dbReference>
<evidence type="ECO:0000313" key="8">
    <source>
        <dbReference type="Proteomes" id="UP001516464"/>
    </source>
</evidence>
<name>A0ABQ7HYJ8_9MICR</name>
<dbReference type="Proteomes" id="UP001516464">
    <property type="component" value="Unassembled WGS sequence"/>
</dbReference>
<dbReference type="InterPro" id="IPR003822">
    <property type="entry name" value="PAH"/>
</dbReference>
<dbReference type="PANTHER" id="PTHR12346">
    <property type="entry name" value="SIN3B-RELATED"/>
    <property type="match status" value="1"/>
</dbReference>
<dbReference type="InterPro" id="IPR036600">
    <property type="entry name" value="PAH_sf"/>
</dbReference>